<dbReference type="Proteomes" id="UP000007881">
    <property type="component" value="Chromosome"/>
</dbReference>
<keyword evidence="3 4" id="KW-0456">Lyase</keyword>
<accession>I0IBD7</accession>
<dbReference type="OrthoDB" id="9809439at2"/>
<sequence length="320" mass="34484">MPNAPAADAPQDRAQAGTPGPAAAGKRLRIGHSPDPDDAFMWWPLADFTSPDGTAHTPRIDTGGYRFEHVLEDIESLNVRAHAAELEITAVSIASMPALAKHYALTACGSSMGDGYGPMIVAKPGRFPSFESLRGATLAIPGVGTTAWLSCRLALKEAGLTTDDVDWSVLPFDEVMEAVVGGRFDAGLIIHEGQITYERDGLELVRDLGVWFQETRGLPLPLGGNAIRRDLVDAGEGSAIAAVLRRSIDFALRNREEAVAFARQWGRGLSPELTDRFVGMYVNDWTLDYGERGREAVRRLLGDAAEAQLVPACDLQFVEG</sequence>
<feature type="compositionally biased region" description="Low complexity" evidence="5">
    <location>
        <begin position="1"/>
        <end position="25"/>
    </location>
</feature>
<feature type="region of interest" description="Disordered" evidence="5">
    <location>
        <begin position="1"/>
        <end position="30"/>
    </location>
</feature>
<dbReference type="HAMAP" id="MF_00996">
    <property type="entry name" value="MqnD"/>
    <property type="match status" value="1"/>
</dbReference>
<evidence type="ECO:0000256" key="2">
    <source>
        <dbReference type="ARBA" id="ARBA00022428"/>
    </source>
</evidence>
<evidence type="ECO:0000313" key="7">
    <source>
        <dbReference type="Proteomes" id="UP000007881"/>
    </source>
</evidence>
<dbReference type="KEGG" id="phm:PSMK_04160"/>
<dbReference type="AlphaFoldDB" id="I0IBD7"/>
<dbReference type="SUPFAM" id="SSF53850">
    <property type="entry name" value="Periplasmic binding protein-like II"/>
    <property type="match status" value="1"/>
</dbReference>
<comment type="pathway">
    <text evidence="1 4">Quinol/quinone metabolism; menaquinone biosynthesis.</text>
</comment>
<dbReference type="EMBL" id="AP012338">
    <property type="protein sequence ID" value="BAM02575.1"/>
    <property type="molecule type" value="Genomic_DNA"/>
</dbReference>
<dbReference type="InterPro" id="IPR003773">
    <property type="entry name" value="Menaquinone_biosynth"/>
</dbReference>
<comment type="similarity">
    <text evidence="4">Belongs to the MqnA/MqnD family. MqnD subfamily.</text>
</comment>
<dbReference type="HOGENOM" id="CLU_070326_0_0_0"/>
<evidence type="ECO:0000256" key="4">
    <source>
        <dbReference type="HAMAP-Rule" id="MF_00996"/>
    </source>
</evidence>
<name>I0IBD7_PHYMF</name>
<dbReference type="UniPathway" id="UPA00079"/>
<dbReference type="PATRIC" id="fig|1142394.8.peg.425"/>
<dbReference type="Gene3D" id="3.40.190.10">
    <property type="entry name" value="Periplasmic binding protein-like II"/>
    <property type="match status" value="2"/>
</dbReference>
<evidence type="ECO:0000256" key="3">
    <source>
        <dbReference type="ARBA" id="ARBA00023239"/>
    </source>
</evidence>
<dbReference type="GO" id="GO:0016830">
    <property type="term" value="F:carbon-carbon lyase activity"/>
    <property type="evidence" value="ECO:0007669"/>
    <property type="project" value="UniProtKB-UniRule"/>
</dbReference>
<evidence type="ECO:0000313" key="6">
    <source>
        <dbReference type="EMBL" id="BAM02575.1"/>
    </source>
</evidence>
<dbReference type="PANTHER" id="PTHR37167">
    <property type="entry name" value="1,4-DIHYDROXY-6-NAPHTOATE SYNTHASE"/>
    <property type="match status" value="1"/>
</dbReference>
<evidence type="ECO:0000256" key="5">
    <source>
        <dbReference type="SAM" id="MobiDB-lite"/>
    </source>
</evidence>
<keyword evidence="7" id="KW-1185">Reference proteome</keyword>
<keyword evidence="2 4" id="KW-0474">Menaquinone biosynthesis</keyword>
<comment type="catalytic activity">
    <reaction evidence="4">
        <text>cyclic dehypoxanthinylfutalosinate = 1,4-dihydroxy-6-naphthoate + dihydroxyacetone</text>
        <dbReference type="Rhea" id="RHEA:33087"/>
        <dbReference type="ChEBI" id="CHEBI:16016"/>
        <dbReference type="ChEBI" id="CHEBI:64254"/>
        <dbReference type="ChEBI" id="CHEBI:64270"/>
        <dbReference type="EC" id="4.1.99.29"/>
    </reaction>
</comment>
<comment type="function">
    <text evidence="4">Catalyzes the conversion of cyclic dehypoxanthine futalosine (cyclic DHFL) into 1,4-dihydroxy-6-naphthoate, a step in the biosynthesis of menaquinone (MK, vitamin K2).</text>
</comment>
<comment type="caution">
    <text evidence="4">Lacks conserved residue(s) required for the propagation of feature annotation.</text>
</comment>
<dbReference type="InterPro" id="IPR030869">
    <property type="entry name" value="MqnD"/>
</dbReference>
<feature type="active site" description="Proton acceptor" evidence="4">
    <location>
        <position position="191"/>
    </location>
</feature>
<dbReference type="Pfam" id="PF02621">
    <property type="entry name" value="VitK2_biosynth"/>
    <property type="match status" value="1"/>
</dbReference>
<organism evidence="6 7">
    <name type="scientific">Phycisphaera mikurensis (strain NBRC 102666 / KCTC 22515 / FYK2301M01)</name>
    <dbReference type="NCBI Taxonomy" id="1142394"/>
    <lineage>
        <taxon>Bacteria</taxon>
        <taxon>Pseudomonadati</taxon>
        <taxon>Planctomycetota</taxon>
        <taxon>Phycisphaerae</taxon>
        <taxon>Phycisphaerales</taxon>
        <taxon>Phycisphaeraceae</taxon>
        <taxon>Phycisphaera</taxon>
    </lineage>
</organism>
<dbReference type="STRING" id="1142394.PSMK_04160"/>
<dbReference type="PANTHER" id="PTHR37167:SF1">
    <property type="entry name" value="1,4-DIHYDROXY-6-NAPHTOATE SYNTHASE"/>
    <property type="match status" value="1"/>
</dbReference>
<dbReference type="eggNOG" id="COG2107">
    <property type="taxonomic scope" value="Bacteria"/>
</dbReference>
<dbReference type="RefSeq" id="WP_014435795.1">
    <property type="nucleotide sequence ID" value="NC_017080.1"/>
</dbReference>
<feature type="binding site" evidence="4">
    <location>
        <begin position="146"/>
        <end position="147"/>
    </location>
    <ligand>
        <name>substrate</name>
    </ligand>
</feature>
<dbReference type="GO" id="GO:0009234">
    <property type="term" value="P:menaquinone biosynthetic process"/>
    <property type="evidence" value="ECO:0007669"/>
    <property type="project" value="UniProtKB-UniRule"/>
</dbReference>
<protein>
    <recommendedName>
        <fullName evidence="4">1,4-dihydroxy-6-naphtoate synthase</fullName>
        <ecNumber evidence="4">4.1.99.29</ecNumber>
    </recommendedName>
    <alternativeName>
        <fullName evidence="4">Menaquinone biosynthetic enzyme MqnD</fullName>
    </alternativeName>
</protein>
<gene>
    <name evidence="4" type="primary">mqnD</name>
    <name evidence="6" type="ordered locus">PSMK_04160</name>
</gene>
<evidence type="ECO:0000256" key="1">
    <source>
        <dbReference type="ARBA" id="ARBA00004863"/>
    </source>
</evidence>
<dbReference type="EC" id="4.1.99.29" evidence="4"/>
<proteinExistence type="inferred from homology"/>
<reference evidence="6 7" key="1">
    <citation type="submission" date="2012-02" db="EMBL/GenBank/DDBJ databases">
        <title>Complete genome sequence of Phycisphaera mikurensis NBRC 102666.</title>
        <authorList>
            <person name="Ankai A."/>
            <person name="Hosoyama A."/>
            <person name="Terui Y."/>
            <person name="Sekine M."/>
            <person name="Fukai R."/>
            <person name="Kato Y."/>
            <person name="Nakamura S."/>
            <person name="Yamada-Narita S."/>
            <person name="Kawakoshi A."/>
            <person name="Fukunaga Y."/>
            <person name="Yamazaki S."/>
            <person name="Fujita N."/>
        </authorList>
    </citation>
    <scope>NUCLEOTIDE SEQUENCE [LARGE SCALE GENOMIC DNA]</scope>
    <source>
        <strain evidence="7">NBRC 102666 / KCTC 22515 / FYK2301M01</strain>
    </source>
</reference>